<dbReference type="SMART" id="SM00451">
    <property type="entry name" value="ZnF_U1"/>
    <property type="match status" value="1"/>
</dbReference>
<dbReference type="GO" id="GO:0071004">
    <property type="term" value="C:U2-type prespliceosome"/>
    <property type="evidence" value="ECO:0007669"/>
    <property type="project" value="UniProtKB-UniRule"/>
</dbReference>
<dbReference type="GO" id="GO:0000243">
    <property type="term" value="C:commitment complex"/>
    <property type="evidence" value="ECO:0007669"/>
    <property type="project" value="UniProtKB-UniRule"/>
</dbReference>
<keyword evidence="5 9" id="KW-0694">RNA-binding</keyword>
<reference evidence="12" key="3">
    <citation type="submission" date="2023-05" db="EMBL/GenBank/DDBJ databases">
        <authorList>
            <person name="Smith C.H."/>
        </authorList>
    </citation>
    <scope>NUCLEOTIDE SEQUENCE</scope>
    <source>
        <strain evidence="12">CHS0354</strain>
        <tissue evidence="12">Mantle</tissue>
    </source>
</reference>
<comment type="similarity">
    <text evidence="9 10">Belongs to the U1 small nuclear ribonucleoprotein C family.</text>
</comment>
<evidence type="ECO:0000313" key="13">
    <source>
        <dbReference type="Proteomes" id="UP001195483"/>
    </source>
</evidence>
<comment type="function">
    <text evidence="10">Component of the U1 snRNP, which is essential for recognition of the pre-mRNA 5' splice-site and the subsequent assembly of the spliceosome. U1-C is directly involved in initial 5' splice-site recognition for both constitutive and regulated alternative splicing. The interaction with the 5' splice-site seems to precede base-pairing between the pre-mRNA and the U1 snRNA.</text>
</comment>
<gene>
    <name evidence="12" type="ORF">CHS0354_013704</name>
</gene>
<keyword evidence="6 9" id="KW-0539">Nucleus</keyword>
<keyword evidence="2 9" id="KW-0479">Metal-binding</keyword>
<comment type="caution">
    <text evidence="12">The sequence shown here is derived from an EMBL/GenBank/DDBJ whole genome shotgun (WGS) entry which is preliminary data.</text>
</comment>
<dbReference type="GO" id="GO:0000395">
    <property type="term" value="P:mRNA 5'-splice site recognition"/>
    <property type="evidence" value="ECO:0007669"/>
    <property type="project" value="UniProtKB-UniRule"/>
</dbReference>
<evidence type="ECO:0000259" key="11">
    <source>
        <dbReference type="PROSITE" id="PS50171"/>
    </source>
</evidence>
<dbReference type="GO" id="GO:0003729">
    <property type="term" value="F:mRNA binding"/>
    <property type="evidence" value="ECO:0007669"/>
    <property type="project" value="UniProtKB-UniRule"/>
</dbReference>
<feature type="domain" description="Matrin-type" evidence="11">
    <location>
        <begin position="4"/>
        <end position="36"/>
    </location>
</feature>
<dbReference type="GO" id="GO:0030619">
    <property type="term" value="F:U1 snRNA binding"/>
    <property type="evidence" value="ECO:0007669"/>
    <property type="project" value="UniProtKB-UniRule"/>
</dbReference>
<dbReference type="Gene3D" id="3.30.160.60">
    <property type="entry name" value="Classic Zinc Finger"/>
    <property type="match status" value="1"/>
</dbReference>
<sequence length="169" mass="18042">MPKYYCDYCDTFLTHDSPSVRKTHCSGRKHKENVRMYYQKWLEEQVQKLVDDTTAAFKAGKIETNPFQHGVPPNIGAMIPPPQGIAAGGRPKVPVSAAPPMPAPMGAPMSQPVPLMGAPPTGPMPPMMPGMRPPMGPLMAAPMGPPMGIAYGGRPPLIGGPPPAKIPRN</sequence>
<dbReference type="PIRSF" id="PIRSF037969">
    <property type="entry name" value="U1_snRNP-C"/>
    <property type="match status" value="1"/>
</dbReference>
<comment type="subcellular location">
    <subcellularLocation>
        <location evidence="1 9 10">Nucleus</location>
    </subcellularLocation>
</comment>
<dbReference type="InterPro" id="IPR003604">
    <property type="entry name" value="Matrin/U1-like-C_Znf_C2H2"/>
</dbReference>
<dbReference type="InterPro" id="IPR000690">
    <property type="entry name" value="Matrin/U1-C_Znf_C2H2"/>
</dbReference>
<comment type="subunit">
    <text evidence="9">U1 snRNP is composed of the 7 core Sm proteins B/B', D1, D2, D3, E, F and G that assemble in a heptameric protein ring on the Sm site of the small nuclear RNA to form the core snRNP, and at least 3 U1 snRNP-specific proteins U1-70K, U1-A and U1-C. U1-C interacts with U1 snRNA and the 5' splice-site region of the pre-mRNA.</text>
</comment>
<comment type="function">
    <text evidence="9">Component of the spliceosomal U1 snRNP, which is essential for recognition of the pre-mRNA 5' splice-site and the subsequent assembly of the spliceosome. U1-C is directly involved in initial 5' splice-site recognition for both constitutive and regulated alternative splicing. The interaction with the 5' splice-site seems to precede base-pairing between the pre-mRNA and the U1 snRNA. Stimulates commitment or early (E) complex formation by stabilizing the base pairing of the 5' end of the U1 snRNA and the 5' splice-site region.</text>
</comment>
<evidence type="ECO:0000256" key="7">
    <source>
        <dbReference type="ARBA" id="ARBA00023274"/>
    </source>
</evidence>
<evidence type="ECO:0000256" key="8">
    <source>
        <dbReference type="ARBA" id="ARBA00046357"/>
    </source>
</evidence>
<keyword evidence="7 9" id="KW-0687">Ribonucleoprotein</keyword>
<dbReference type="InterPro" id="IPR036236">
    <property type="entry name" value="Znf_C2H2_sf"/>
</dbReference>
<comment type="subunit">
    <text evidence="8">Component of the U1 snRNP. The U1 snRNP is composed of the U1 snRNA and the 7 core Sm proteins SNRPB, SNRPD1, SNRPD2, SNRPD3, SNRPE, SNRPF and SNRPG that assemble in a heptameric protein ring on the Sm site of the small nuclear RNA to form the core snRNP, and at least 3 U1 snRNP-specific proteins SNRNP70/U1-70K, SNRPA/U1-A and SNRPC/U1-C. SNRPC/U1-C interacts with U1 snRNA and the 5' splice-site region of the pre-mRNA. Interacts (via N-terminus) with TIA1 (via C-terminus); thereby promoting spliceosomal U1 snRNP recruitment to 5' splice sites.</text>
</comment>
<dbReference type="HAMAP" id="MF_03153">
    <property type="entry name" value="U1_C"/>
    <property type="match status" value="1"/>
</dbReference>
<accession>A0AAE0SY14</accession>
<dbReference type="InterPro" id="IPR013085">
    <property type="entry name" value="U1-CZ_Znf_C2H2"/>
</dbReference>
<dbReference type="AlphaFoldDB" id="A0AAE0SY14"/>
<evidence type="ECO:0000256" key="5">
    <source>
        <dbReference type="ARBA" id="ARBA00022884"/>
    </source>
</evidence>
<reference evidence="12" key="2">
    <citation type="journal article" date="2021" name="Genome Biol. Evol.">
        <title>Developing a high-quality reference genome for a parasitic bivalve with doubly uniparental inheritance (Bivalvia: Unionida).</title>
        <authorList>
            <person name="Smith C.H."/>
        </authorList>
    </citation>
    <scope>NUCLEOTIDE SEQUENCE</scope>
    <source>
        <strain evidence="12">CHS0354</strain>
        <tissue evidence="12">Mantle</tissue>
    </source>
</reference>
<protein>
    <recommendedName>
        <fullName evidence="9 10">U1 small nuclear ribonucleoprotein C</fullName>
        <shortName evidence="9 10">U1 snRNP C</shortName>
        <shortName evidence="9 10">U1-C</shortName>
        <shortName evidence="9 10">U1C</shortName>
    </recommendedName>
</protein>
<dbReference type="FunFam" id="3.30.160.60:FF:000059">
    <property type="entry name" value="U1 small nuclear ribonucleoprotein C"/>
    <property type="match status" value="1"/>
</dbReference>
<evidence type="ECO:0000256" key="4">
    <source>
        <dbReference type="ARBA" id="ARBA00022833"/>
    </source>
</evidence>
<evidence type="ECO:0000256" key="3">
    <source>
        <dbReference type="ARBA" id="ARBA00022771"/>
    </source>
</evidence>
<dbReference type="GO" id="GO:0000387">
    <property type="term" value="P:spliceosomal snRNP assembly"/>
    <property type="evidence" value="ECO:0007669"/>
    <property type="project" value="UniProtKB-UniRule"/>
</dbReference>
<evidence type="ECO:0000313" key="12">
    <source>
        <dbReference type="EMBL" id="KAK3600277.1"/>
    </source>
</evidence>
<dbReference type="GO" id="GO:0008270">
    <property type="term" value="F:zinc ion binding"/>
    <property type="evidence" value="ECO:0007669"/>
    <property type="project" value="UniProtKB-UniRule"/>
</dbReference>
<evidence type="ECO:0000256" key="1">
    <source>
        <dbReference type="ARBA" id="ARBA00004123"/>
    </source>
</evidence>
<keyword evidence="4 9" id="KW-0862">Zinc</keyword>
<evidence type="ECO:0000256" key="9">
    <source>
        <dbReference type="HAMAP-Rule" id="MF_03153"/>
    </source>
</evidence>
<dbReference type="GO" id="GO:0005685">
    <property type="term" value="C:U1 snRNP"/>
    <property type="evidence" value="ECO:0007669"/>
    <property type="project" value="UniProtKB-UniRule"/>
</dbReference>
<dbReference type="GO" id="GO:0030627">
    <property type="term" value="F:pre-mRNA 5'-splice site binding"/>
    <property type="evidence" value="ECO:0007669"/>
    <property type="project" value="InterPro"/>
</dbReference>
<evidence type="ECO:0000256" key="2">
    <source>
        <dbReference type="ARBA" id="ARBA00022723"/>
    </source>
</evidence>
<proteinExistence type="inferred from homology"/>
<dbReference type="PANTHER" id="PTHR31148">
    <property type="entry name" value="U1 SMALL NUCLEAR RIBONUCLEOPROTEIN C"/>
    <property type="match status" value="1"/>
</dbReference>
<dbReference type="Pfam" id="PF06220">
    <property type="entry name" value="zf-U1"/>
    <property type="match status" value="1"/>
</dbReference>
<keyword evidence="3 9" id="KW-0863">Zinc-finger</keyword>
<dbReference type="PROSITE" id="PS50171">
    <property type="entry name" value="ZF_MATRIN"/>
    <property type="match status" value="1"/>
</dbReference>
<dbReference type="Proteomes" id="UP001195483">
    <property type="component" value="Unassembled WGS sequence"/>
</dbReference>
<evidence type="ECO:0000256" key="10">
    <source>
        <dbReference type="PIRNR" id="PIRNR037969"/>
    </source>
</evidence>
<evidence type="ECO:0000256" key="6">
    <source>
        <dbReference type="ARBA" id="ARBA00023242"/>
    </source>
</evidence>
<keyword evidence="13" id="KW-1185">Reference proteome</keyword>
<reference evidence="12" key="1">
    <citation type="journal article" date="2021" name="Genome Biol. Evol.">
        <title>A High-Quality Reference Genome for a Parasitic Bivalve with Doubly Uniparental Inheritance (Bivalvia: Unionida).</title>
        <authorList>
            <person name="Smith C.H."/>
        </authorList>
    </citation>
    <scope>NUCLEOTIDE SEQUENCE</scope>
    <source>
        <strain evidence="12">CHS0354</strain>
    </source>
</reference>
<dbReference type="EMBL" id="JAEAOA010000841">
    <property type="protein sequence ID" value="KAK3600277.1"/>
    <property type="molecule type" value="Genomic_DNA"/>
</dbReference>
<dbReference type="SUPFAM" id="SSF57667">
    <property type="entry name" value="beta-beta-alpha zinc fingers"/>
    <property type="match status" value="1"/>
</dbReference>
<dbReference type="InterPro" id="IPR017340">
    <property type="entry name" value="U1_snRNP-C"/>
</dbReference>
<organism evidence="12 13">
    <name type="scientific">Potamilus streckersoni</name>
    <dbReference type="NCBI Taxonomy" id="2493646"/>
    <lineage>
        <taxon>Eukaryota</taxon>
        <taxon>Metazoa</taxon>
        <taxon>Spiralia</taxon>
        <taxon>Lophotrochozoa</taxon>
        <taxon>Mollusca</taxon>
        <taxon>Bivalvia</taxon>
        <taxon>Autobranchia</taxon>
        <taxon>Heteroconchia</taxon>
        <taxon>Palaeoheterodonta</taxon>
        <taxon>Unionida</taxon>
        <taxon>Unionoidea</taxon>
        <taxon>Unionidae</taxon>
        <taxon>Ambleminae</taxon>
        <taxon>Lampsilini</taxon>
        <taxon>Potamilus</taxon>
    </lineage>
</organism>
<dbReference type="PANTHER" id="PTHR31148:SF1">
    <property type="entry name" value="U1 SMALL NUCLEAR RIBONUCLEOPROTEIN C"/>
    <property type="match status" value="1"/>
</dbReference>
<name>A0AAE0SY14_9BIVA</name>